<dbReference type="PANTHER" id="PTHR18964">
    <property type="entry name" value="ROK (REPRESSOR, ORF, KINASE) FAMILY"/>
    <property type="match status" value="1"/>
</dbReference>
<dbReference type="Gene3D" id="3.30.420.40">
    <property type="match status" value="2"/>
</dbReference>
<reference evidence="4 5" key="1">
    <citation type="submission" date="2020-05" db="EMBL/GenBank/DDBJ databases">
        <title>Genome Sequencing of Type Strains.</title>
        <authorList>
            <person name="Lemaire J.F."/>
            <person name="Inderbitzin P."/>
            <person name="Gregorio O.A."/>
            <person name="Collins S.B."/>
            <person name="Wespe N."/>
            <person name="Knight-Connoni V."/>
        </authorList>
    </citation>
    <scope>NUCLEOTIDE SEQUENCE [LARGE SCALE GENOMIC DNA]</scope>
    <source>
        <strain evidence="4 5">LMG 21957</strain>
    </source>
</reference>
<dbReference type="AlphaFoldDB" id="A0A7Y6BYY3"/>
<dbReference type="GO" id="GO:0042732">
    <property type="term" value="P:D-xylose metabolic process"/>
    <property type="evidence" value="ECO:0007669"/>
    <property type="project" value="UniProtKB-KW"/>
</dbReference>
<keyword evidence="3" id="KW-0119">Carbohydrate metabolism</keyword>
<evidence type="ECO:0000256" key="3">
    <source>
        <dbReference type="ARBA" id="ARBA00022629"/>
    </source>
</evidence>
<keyword evidence="3" id="KW-0859">Xylose metabolism</keyword>
<protein>
    <submittedName>
        <fullName evidence="4">ROK family protein</fullName>
    </submittedName>
</protein>
<dbReference type="InterPro" id="IPR043129">
    <property type="entry name" value="ATPase_NBD"/>
</dbReference>
<dbReference type="Gene3D" id="1.10.10.10">
    <property type="entry name" value="Winged helix-like DNA-binding domain superfamily/Winged helix DNA-binding domain"/>
    <property type="match status" value="1"/>
</dbReference>
<dbReference type="InterPro" id="IPR000600">
    <property type="entry name" value="ROK"/>
</dbReference>
<dbReference type="SUPFAM" id="SSF46785">
    <property type="entry name" value="Winged helix' DNA-binding domain"/>
    <property type="match status" value="1"/>
</dbReference>
<comment type="function">
    <text evidence="1">Transcriptional repressor of xylose-utilizing enzymes.</text>
</comment>
<dbReference type="Pfam" id="PF00480">
    <property type="entry name" value="ROK"/>
    <property type="match status" value="1"/>
</dbReference>
<dbReference type="Proteomes" id="UP000526125">
    <property type="component" value="Unassembled WGS sequence"/>
</dbReference>
<dbReference type="EMBL" id="JABMCB010000187">
    <property type="protein sequence ID" value="NUU76745.1"/>
    <property type="molecule type" value="Genomic_DNA"/>
</dbReference>
<sequence length="335" mass="37797">MKIANAILMKEININNVRQVMKRVETATKPQLASLTKLSVVTVNSLVKELCEKGELFEDETIPSNGGRPALTYRYNYDFSLALVMYMNDKQGQDVITATVINLENHILLKEEHTMPVFDQTQFHVIIEQILAQFPSIKGIGIGIPGQTVNGEITVSSHQQLKGIRLVEDIEAKFGLPVMVENDVNAAVSGYCSLQELDEEDHSVIGIYFPTQYPPGMGIYLNGKVVKGRNGMAGEIKFLPMKMDWYSPMEPQVFAEKVYIIIQTVNAILAPDRVVVYQKQVEADAFIRGWEAYQAEQLMPVFPEVILNESFQEHFEAGMRWLTLKELEPTVIQIN</sequence>
<keyword evidence="5" id="KW-1185">Reference proteome</keyword>
<dbReference type="InterPro" id="IPR036388">
    <property type="entry name" value="WH-like_DNA-bd_sf"/>
</dbReference>
<accession>A0A7Y6BYY3</accession>
<organism evidence="4 5">
    <name type="scientific">Paenibacillus xylanilyticus</name>
    <dbReference type="NCBI Taxonomy" id="248903"/>
    <lineage>
        <taxon>Bacteria</taxon>
        <taxon>Bacillati</taxon>
        <taxon>Bacillota</taxon>
        <taxon>Bacilli</taxon>
        <taxon>Bacillales</taxon>
        <taxon>Paenibacillaceae</taxon>
        <taxon>Paenibacillus</taxon>
    </lineage>
</organism>
<dbReference type="RefSeq" id="WP_175396442.1">
    <property type="nucleotide sequence ID" value="NZ_JABMCB010000187.1"/>
</dbReference>
<proteinExistence type="inferred from homology"/>
<comment type="similarity">
    <text evidence="2">Belongs to the ROK (NagC/XylR) family.</text>
</comment>
<gene>
    <name evidence="4" type="ORF">HP552_16085</name>
</gene>
<name>A0A7Y6BYY3_9BACL</name>
<evidence type="ECO:0000313" key="4">
    <source>
        <dbReference type="EMBL" id="NUU76745.1"/>
    </source>
</evidence>
<dbReference type="PANTHER" id="PTHR18964:SF149">
    <property type="entry name" value="BIFUNCTIONAL UDP-N-ACETYLGLUCOSAMINE 2-EPIMERASE_N-ACETYLMANNOSAMINE KINASE"/>
    <property type="match status" value="1"/>
</dbReference>
<evidence type="ECO:0000256" key="1">
    <source>
        <dbReference type="ARBA" id="ARBA00002486"/>
    </source>
</evidence>
<evidence type="ECO:0000313" key="5">
    <source>
        <dbReference type="Proteomes" id="UP000526125"/>
    </source>
</evidence>
<dbReference type="SUPFAM" id="SSF53067">
    <property type="entry name" value="Actin-like ATPase domain"/>
    <property type="match status" value="1"/>
</dbReference>
<dbReference type="InterPro" id="IPR036390">
    <property type="entry name" value="WH_DNA-bd_sf"/>
</dbReference>
<comment type="caution">
    <text evidence="4">The sequence shown here is derived from an EMBL/GenBank/DDBJ whole genome shotgun (WGS) entry which is preliminary data.</text>
</comment>
<evidence type="ECO:0000256" key="2">
    <source>
        <dbReference type="ARBA" id="ARBA00006479"/>
    </source>
</evidence>